<evidence type="ECO:0000256" key="1">
    <source>
        <dbReference type="ARBA" id="ARBA00004479"/>
    </source>
</evidence>
<dbReference type="PROSITE" id="PS50011">
    <property type="entry name" value="PROTEIN_KINASE_DOM"/>
    <property type="match status" value="3"/>
</dbReference>
<feature type="domain" description="Protein kinase" evidence="17">
    <location>
        <begin position="1427"/>
        <end position="1697"/>
    </location>
</feature>
<evidence type="ECO:0000256" key="8">
    <source>
        <dbReference type="ARBA" id="ARBA00022777"/>
    </source>
</evidence>
<evidence type="ECO:0000256" key="12">
    <source>
        <dbReference type="ARBA" id="ARBA00023157"/>
    </source>
</evidence>
<evidence type="ECO:0000256" key="3">
    <source>
        <dbReference type="ARBA" id="ARBA00022553"/>
    </source>
</evidence>
<feature type="domain" description="Protein kinase" evidence="17">
    <location>
        <begin position="179"/>
        <end position="464"/>
    </location>
</feature>
<accession>A0A8T2GYN7</accession>
<evidence type="ECO:0000256" key="4">
    <source>
        <dbReference type="ARBA" id="ARBA00022679"/>
    </source>
</evidence>
<dbReference type="GO" id="GO:0030247">
    <property type="term" value="F:polysaccharide binding"/>
    <property type="evidence" value="ECO:0007669"/>
    <property type="project" value="InterPro"/>
</dbReference>
<keyword evidence="12" id="KW-1015">Disulfide bond</keyword>
<name>A0A8T2GYN7_9BRAS</name>
<reference evidence="18 19" key="1">
    <citation type="submission" date="2020-12" db="EMBL/GenBank/DDBJ databases">
        <title>Concerted genomic and epigenomic changes stabilize Arabidopsis allopolyploids.</title>
        <authorList>
            <person name="Chen Z."/>
        </authorList>
    </citation>
    <scope>NUCLEOTIDE SEQUENCE [LARGE SCALE GENOMIC DNA]</scope>
    <source>
        <strain evidence="18">Allo738</strain>
        <tissue evidence="18">Leaf</tissue>
    </source>
</reference>
<evidence type="ECO:0000256" key="5">
    <source>
        <dbReference type="ARBA" id="ARBA00022692"/>
    </source>
</evidence>
<keyword evidence="6" id="KW-0732">Signal</keyword>
<evidence type="ECO:0000256" key="13">
    <source>
        <dbReference type="ARBA" id="ARBA00023180"/>
    </source>
</evidence>
<keyword evidence="7" id="KW-0547">Nucleotide-binding</keyword>
<evidence type="ECO:0000256" key="9">
    <source>
        <dbReference type="ARBA" id="ARBA00022840"/>
    </source>
</evidence>
<dbReference type="CDD" id="cd14066">
    <property type="entry name" value="STKc_IRAK"/>
    <property type="match status" value="2"/>
</dbReference>
<evidence type="ECO:0000256" key="10">
    <source>
        <dbReference type="ARBA" id="ARBA00022989"/>
    </source>
</evidence>
<evidence type="ECO:0000313" key="19">
    <source>
        <dbReference type="Proteomes" id="UP000694240"/>
    </source>
</evidence>
<dbReference type="PROSITE" id="PS01187">
    <property type="entry name" value="EGF_CA"/>
    <property type="match status" value="1"/>
</dbReference>
<dbReference type="FunFam" id="3.30.200.20:FF:000043">
    <property type="entry name" value="Wall-associated receptor kinase 2"/>
    <property type="match status" value="2"/>
</dbReference>
<protein>
    <submittedName>
        <fullName evidence="18">Protein kinase-like domain superfamily</fullName>
    </submittedName>
</protein>
<dbReference type="InterPro" id="IPR013695">
    <property type="entry name" value="WAK"/>
</dbReference>
<dbReference type="InterPro" id="IPR001881">
    <property type="entry name" value="EGF-like_Ca-bd_dom"/>
</dbReference>
<dbReference type="PROSITE" id="PS00108">
    <property type="entry name" value="PROTEIN_KINASE_ST"/>
    <property type="match status" value="3"/>
</dbReference>
<dbReference type="InterPro" id="IPR025287">
    <property type="entry name" value="WAK_GUB"/>
</dbReference>
<dbReference type="GO" id="GO:0005509">
    <property type="term" value="F:calcium ion binding"/>
    <property type="evidence" value="ECO:0007669"/>
    <property type="project" value="InterPro"/>
</dbReference>
<evidence type="ECO:0000256" key="6">
    <source>
        <dbReference type="ARBA" id="ARBA00022729"/>
    </source>
</evidence>
<comment type="subcellular location">
    <subcellularLocation>
        <location evidence="1">Membrane</location>
        <topology evidence="1">Single-pass type I membrane protein</topology>
    </subcellularLocation>
</comment>
<dbReference type="SMART" id="SM00220">
    <property type="entry name" value="S_TKc"/>
    <property type="match status" value="3"/>
</dbReference>
<evidence type="ECO:0000256" key="7">
    <source>
        <dbReference type="ARBA" id="ARBA00022741"/>
    </source>
</evidence>
<gene>
    <name evidence="18" type="ORF">ISN45_At01g070510</name>
</gene>
<dbReference type="Pfam" id="PF07714">
    <property type="entry name" value="PK_Tyr_Ser-Thr"/>
    <property type="match status" value="3"/>
</dbReference>
<dbReference type="FunFam" id="1.10.510.10:FF:000084">
    <property type="entry name" value="Wall-associated receptor kinase 2"/>
    <property type="match status" value="3"/>
</dbReference>
<evidence type="ECO:0000259" key="17">
    <source>
        <dbReference type="PROSITE" id="PS50011"/>
    </source>
</evidence>
<dbReference type="GO" id="GO:0004674">
    <property type="term" value="F:protein serine/threonine kinase activity"/>
    <property type="evidence" value="ECO:0007669"/>
    <property type="project" value="UniProtKB-KW"/>
</dbReference>
<dbReference type="GO" id="GO:0005886">
    <property type="term" value="C:plasma membrane"/>
    <property type="evidence" value="ECO:0007669"/>
    <property type="project" value="TreeGrafter"/>
</dbReference>
<keyword evidence="19" id="KW-1185">Reference proteome</keyword>
<evidence type="ECO:0000313" key="18">
    <source>
        <dbReference type="EMBL" id="KAG7652300.1"/>
    </source>
</evidence>
<dbReference type="SMART" id="SM00179">
    <property type="entry name" value="EGF_CA"/>
    <property type="match status" value="2"/>
</dbReference>
<comment type="catalytic activity">
    <reaction evidence="15">
        <text>L-threonyl-[protein] + ATP = O-phospho-L-threonyl-[protein] + ADP + H(+)</text>
        <dbReference type="Rhea" id="RHEA:46608"/>
        <dbReference type="Rhea" id="RHEA-COMP:11060"/>
        <dbReference type="Rhea" id="RHEA-COMP:11605"/>
        <dbReference type="ChEBI" id="CHEBI:15378"/>
        <dbReference type="ChEBI" id="CHEBI:30013"/>
        <dbReference type="ChEBI" id="CHEBI:30616"/>
        <dbReference type="ChEBI" id="CHEBI:61977"/>
        <dbReference type="ChEBI" id="CHEBI:456216"/>
    </reaction>
</comment>
<comment type="caution">
    <text evidence="18">The sequence shown here is derived from an EMBL/GenBank/DDBJ whole genome shotgun (WGS) entry which is preliminary data.</text>
</comment>
<keyword evidence="10 16" id="KW-1133">Transmembrane helix</keyword>
<comment type="catalytic activity">
    <reaction evidence="14">
        <text>L-seryl-[protein] + ATP = O-phospho-L-seryl-[protein] + ADP + H(+)</text>
        <dbReference type="Rhea" id="RHEA:17989"/>
        <dbReference type="Rhea" id="RHEA-COMP:9863"/>
        <dbReference type="Rhea" id="RHEA-COMP:11604"/>
        <dbReference type="ChEBI" id="CHEBI:15378"/>
        <dbReference type="ChEBI" id="CHEBI:29999"/>
        <dbReference type="ChEBI" id="CHEBI:30616"/>
        <dbReference type="ChEBI" id="CHEBI:83421"/>
        <dbReference type="ChEBI" id="CHEBI:456216"/>
    </reaction>
</comment>
<dbReference type="Proteomes" id="UP000694240">
    <property type="component" value="Chromosome 1"/>
</dbReference>
<keyword evidence="4" id="KW-0808">Transferase</keyword>
<proteinExistence type="predicted"/>
<dbReference type="GO" id="GO:0005524">
    <property type="term" value="F:ATP binding"/>
    <property type="evidence" value="ECO:0007669"/>
    <property type="project" value="UniProtKB-KW"/>
</dbReference>
<keyword evidence="11 16" id="KW-0472">Membrane</keyword>
<keyword evidence="2" id="KW-0723">Serine/threonine-protein kinase</keyword>
<feature type="domain" description="Protein kinase" evidence="17">
    <location>
        <begin position="673"/>
        <end position="1048"/>
    </location>
</feature>
<dbReference type="InterPro" id="IPR000719">
    <property type="entry name" value="Prot_kinase_dom"/>
</dbReference>
<dbReference type="EMBL" id="JAEFBK010000001">
    <property type="protein sequence ID" value="KAG7652300.1"/>
    <property type="molecule type" value="Genomic_DNA"/>
</dbReference>
<dbReference type="Pfam" id="PF08488">
    <property type="entry name" value="WAK"/>
    <property type="match status" value="2"/>
</dbReference>
<sequence length="1757" mass="196556">MNSTGQRNSQWLHAKQYATLELEWSFRTTNLSLITLLGCQNKLEYTGLSYKISCTCQNRTNSGIIYASCGCTEGYRGNPYLLGGCKDINECKVYEGDPKYCGEYPCVNFQGGYRCNYVDPYYGLTSLNICRRKRINCKKNFFKRNGGLLLQQQLTSTEGTVEKTKVFSSRELEKATENFSENRVLGQGGQGTVYKGMLVDGSIVAVKKSKIVDEDKLEEFINEVVILSNINHRNIVKLLGCCLETEVPLLVYEFISNGNLFEHLHDELSDYTMATWEVRLRMAIEIAGALSYLHSAASAPIYHRDIKSTNIMLDEKYRAKVSDFGTSRTVTEDHTHLTTLVSGTAGYLDPEYFQSSQFTDKSDVYSFGVVLVELITGEKPISFTRPQENRTLATYFNISVKENRVVDIIDARIRDDCKLEQVMAVAQVARRCLNLKRIKRPSMRQVSMELEMIRSSPEDMQPLVYVSENEEEAMELNIRIESRNNVVVTAPASQYNVAASSSSWSDVEPLFPSQTRRQVSSDDSRFVARSCPRTCGGIDIPYPFGIGMGCYLEKWYEIVCVNNSVPYLSIINKEVVSISFSDTYRRFFDVGYGSIRIKNPITSKGCSSGGQELGSLLNLTGYPFYLGDNNMLIAVGCNNTASLTNVEPSIVGCESTCSRKQQMPINDYLGVVYCNTKSRGSEFCSKISTMNDTSCNGTGCCKAGMPDRYQQIIGVEINDNNTQSRGCKVAFLTDEEYFLSNGSDPERLHANGYVTVELRWFIHTANHSFIGSLGCKSIEEFTILRRDNAQVDGVGCLCDYNSTSYATCSCSSGYEGNPYLPGECKETEVPILVYEFIPNGNLFEHLHDDSDDYTMTTWDVRLRIALDIAGALSYLHSAASSPIYHRDVKSTNIMLDEKYRAKVSDFGTSRTVTVDHTHLTTVVSGTVGYMDPEYFQSSQFTDKSDVYSFGVVLAELITGEKSVSFLRSQESRTLATYFILAMKENRLSDIIDARIRDGCKLNQVTAAAKIARKCLNMKGRKRPSMREVSMELEKICSYPGDMLPYEYVSENEEEEKLVEVNVEVESRNYVTVAAPSSQYSIATSSSSWSDVEPLFPLQTRIDSSYGVVHIKSPVTSSGCSQRPEKPLPLNLTGKGSPFFITDSNRLVSVGCNTRALITDIESQITGCESSCDGDKTRLDKICGGYRCCQAKIPADRPQVIGVTLESSGGNATQGSDCKVAFLTNETYSPANVTEPEQFYTNGFTVIELGWYFDTSDSRLTNPVGCVNLTETGIYTSAPSCVCEYGYFSGFGYSNCYCNQIGYRGNPYLPGGCIDIDECEEGKGRNSCGEQTCVNVPGSWRCEPKEAQKIKPVFQGLVLGLALLFLVLGIWGLIKFVKKRKKIIRKRMFFKRNGGLLLKQQLTTREGGNVETSKIFSSKELEKATDNFNKNRVLGQGGQGTVYKGMLVDGRIVAVKRSKLLDEDKVEEFINEVGVLSQINHRNVVKLMGCCLETEVPILVYEHIPNGDLFKRLHDDSDDYTMTWDVRLRIAVEIAGALAYLHSAASTPVYHRDVKTTNILLDEKYRAKVSDFGTSRSINVDQTHLTTLVAGTFGYLDPEYFQTSQFTDKSDVYSFGVVLVELITGEKPFSVMRPEENRGLASHFIEAMKQNRVLDIVDSRIKEDCKLEQVLAVAKLARRCLSLKGKKRPNMREVSIVLERIRSSPEDLEVHIEEEDEEETAMEINMDDSWSVDMTAPASLFDLSPKLDVEPLVPQRTW</sequence>
<evidence type="ECO:0000256" key="11">
    <source>
        <dbReference type="ARBA" id="ARBA00023136"/>
    </source>
</evidence>
<dbReference type="InterPro" id="IPR045274">
    <property type="entry name" value="WAK-like"/>
</dbReference>
<keyword evidence="13" id="KW-0325">Glycoprotein</keyword>
<dbReference type="Pfam" id="PF13947">
    <property type="entry name" value="GUB_WAK_bind"/>
    <property type="match status" value="1"/>
</dbReference>
<evidence type="ECO:0000256" key="16">
    <source>
        <dbReference type="SAM" id="Phobius"/>
    </source>
</evidence>
<dbReference type="InterPro" id="IPR001245">
    <property type="entry name" value="Ser-Thr/Tyr_kinase_cat_dom"/>
</dbReference>
<evidence type="ECO:0000256" key="14">
    <source>
        <dbReference type="ARBA" id="ARBA00047558"/>
    </source>
</evidence>
<dbReference type="PANTHER" id="PTHR27005:SF385">
    <property type="entry name" value="WALL-ASSOCIATED RECEPTOR KINASE-LIKE 22"/>
    <property type="match status" value="1"/>
</dbReference>
<feature type="transmembrane region" description="Helical" evidence="16">
    <location>
        <begin position="1352"/>
        <end position="1376"/>
    </location>
</feature>
<dbReference type="InterPro" id="IPR008271">
    <property type="entry name" value="Ser/Thr_kinase_AS"/>
</dbReference>
<dbReference type="PANTHER" id="PTHR27005">
    <property type="entry name" value="WALL-ASSOCIATED RECEPTOR KINASE-LIKE 21"/>
    <property type="match status" value="1"/>
</dbReference>
<dbReference type="GO" id="GO:0007166">
    <property type="term" value="P:cell surface receptor signaling pathway"/>
    <property type="evidence" value="ECO:0007669"/>
    <property type="project" value="InterPro"/>
</dbReference>
<keyword evidence="8 18" id="KW-0418">Kinase</keyword>
<organism evidence="18 19">
    <name type="scientific">Arabidopsis thaliana x Arabidopsis arenosa</name>
    <dbReference type="NCBI Taxonomy" id="1240361"/>
    <lineage>
        <taxon>Eukaryota</taxon>
        <taxon>Viridiplantae</taxon>
        <taxon>Streptophyta</taxon>
        <taxon>Embryophyta</taxon>
        <taxon>Tracheophyta</taxon>
        <taxon>Spermatophyta</taxon>
        <taxon>Magnoliopsida</taxon>
        <taxon>eudicotyledons</taxon>
        <taxon>Gunneridae</taxon>
        <taxon>Pentapetalae</taxon>
        <taxon>rosids</taxon>
        <taxon>malvids</taxon>
        <taxon>Brassicales</taxon>
        <taxon>Brassicaceae</taxon>
        <taxon>Camelineae</taxon>
        <taxon>Arabidopsis</taxon>
    </lineage>
</organism>
<evidence type="ECO:0000256" key="2">
    <source>
        <dbReference type="ARBA" id="ARBA00022527"/>
    </source>
</evidence>
<keyword evidence="9" id="KW-0067">ATP-binding</keyword>
<evidence type="ECO:0000256" key="15">
    <source>
        <dbReference type="ARBA" id="ARBA00047951"/>
    </source>
</evidence>
<dbReference type="CDD" id="cd00054">
    <property type="entry name" value="EGF_CA"/>
    <property type="match status" value="1"/>
</dbReference>
<keyword evidence="3" id="KW-0597">Phosphoprotein</keyword>
<dbReference type="InterPro" id="IPR018097">
    <property type="entry name" value="EGF_Ca-bd_CS"/>
</dbReference>
<keyword evidence="5 16" id="KW-0812">Transmembrane</keyword>